<feature type="compositionally biased region" description="Low complexity" evidence="1">
    <location>
        <begin position="181"/>
        <end position="202"/>
    </location>
</feature>
<sequence length="442" mass="48273">MFGFIRVVVFLSVVVSIDCYLTKECADATNNCMASLTQDLFNGTGFCSAMQQYFPCVANELTTAETTVKCDKLSILFKKVTELRTLNDLVTSESCDISTPPGLELDECSREIAKCGLLAVKASVASNKKTKCSEIENFIACMAAETLSCEDFDLVNSLVSEEIGHELYQSDCFDEASVTTASTGTSVTPGTQPTTQVFTGTTRSPIPTMQSWSITEGRPTTGVTTTLTTMRPSSGSQGSSSVTQDDLKALRIDFQKSLDLQTTAIVQTLKEHIQGLQNKLPSKLLLNNQLTDILTRTANLETTLKAEFRSHSERLEQILQNLVNDLAQDINRVEAISSQTNSVHSDATASLQRKTPTSMSCVEKVMNVLGDISPSESWSAEHYVKVSHLGVRGGMSGPQSVVVMFSRAEDRLVAFVKGKDAFEQQQITMEMYPSYFKFTCAA</sequence>
<dbReference type="AlphaFoldDB" id="A0AAN9FY12"/>
<organism evidence="3 4">
    <name type="scientific">Littorina saxatilis</name>
    <dbReference type="NCBI Taxonomy" id="31220"/>
    <lineage>
        <taxon>Eukaryota</taxon>
        <taxon>Metazoa</taxon>
        <taxon>Spiralia</taxon>
        <taxon>Lophotrochozoa</taxon>
        <taxon>Mollusca</taxon>
        <taxon>Gastropoda</taxon>
        <taxon>Caenogastropoda</taxon>
        <taxon>Littorinimorpha</taxon>
        <taxon>Littorinoidea</taxon>
        <taxon>Littorinidae</taxon>
        <taxon>Littorina</taxon>
    </lineage>
</organism>
<evidence type="ECO:0000256" key="1">
    <source>
        <dbReference type="SAM" id="MobiDB-lite"/>
    </source>
</evidence>
<reference evidence="3 4" key="1">
    <citation type="submission" date="2024-02" db="EMBL/GenBank/DDBJ databases">
        <title>Chromosome-scale genome assembly of the rough periwinkle Littorina saxatilis.</title>
        <authorList>
            <person name="De Jode A."/>
            <person name="Faria R."/>
            <person name="Formenti G."/>
            <person name="Sims Y."/>
            <person name="Smith T.P."/>
            <person name="Tracey A."/>
            <person name="Wood J.M.D."/>
            <person name="Zagrodzka Z.B."/>
            <person name="Johannesson K."/>
            <person name="Butlin R.K."/>
            <person name="Leder E.H."/>
        </authorList>
    </citation>
    <scope>NUCLEOTIDE SEQUENCE [LARGE SCALE GENOMIC DNA]</scope>
    <source>
        <strain evidence="3">Snail1</strain>
        <tissue evidence="3">Muscle</tissue>
    </source>
</reference>
<protein>
    <submittedName>
        <fullName evidence="3">Uncharacterized protein</fullName>
    </submittedName>
</protein>
<evidence type="ECO:0000313" key="3">
    <source>
        <dbReference type="EMBL" id="KAK7088938.1"/>
    </source>
</evidence>
<evidence type="ECO:0000256" key="2">
    <source>
        <dbReference type="SAM" id="SignalP"/>
    </source>
</evidence>
<accession>A0AAN9FY12</accession>
<gene>
    <name evidence="3" type="ORF">V1264_024881</name>
</gene>
<dbReference type="Proteomes" id="UP001374579">
    <property type="component" value="Unassembled WGS sequence"/>
</dbReference>
<dbReference type="EMBL" id="JBAMIC010003608">
    <property type="protein sequence ID" value="KAK7088938.1"/>
    <property type="molecule type" value="Genomic_DNA"/>
</dbReference>
<feature type="region of interest" description="Disordered" evidence="1">
    <location>
        <begin position="181"/>
        <end position="203"/>
    </location>
</feature>
<name>A0AAN9FY12_9CAEN</name>
<evidence type="ECO:0000313" key="4">
    <source>
        <dbReference type="Proteomes" id="UP001374579"/>
    </source>
</evidence>
<comment type="caution">
    <text evidence="3">The sequence shown here is derived from an EMBL/GenBank/DDBJ whole genome shotgun (WGS) entry which is preliminary data.</text>
</comment>
<keyword evidence="2" id="KW-0732">Signal</keyword>
<feature type="signal peptide" evidence="2">
    <location>
        <begin position="1"/>
        <end position="19"/>
    </location>
</feature>
<feature type="chain" id="PRO_5042985036" evidence="2">
    <location>
        <begin position="20"/>
        <end position="442"/>
    </location>
</feature>
<keyword evidence="4" id="KW-1185">Reference proteome</keyword>
<proteinExistence type="predicted"/>